<dbReference type="EMBL" id="FNBE01000018">
    <property type="protein sequence ID" value="SDH07798.1"/>
    <property type="molecule type" value="Genomic_DNA"/>
</dbReference>
<name>A0A1G7ZGG5_PSEOR</name>
<keyword evidence="1" id="KW-1133">Transmembrane helix</keyword>
<evidence type="ECO:0000259" key="2">
    <source>
        <dbReference type="Pfam" id="PF03703"/>
    </source>
</evidence>
<feature type="transmembrane region" description="Helical" evidence="1">
    <location>
        <begin position="380"/>
        <end position="397"/>
    </location>
</feature>
<dbReference type="Pfam" id="PF03703">
    <property type="entry name" value="bPH_2"/>
    <property type="match status" value="2"/>
</dbReference>
<dbReference type="PANTHER" id="PTHR34473:SF2">
    <property type="entry name" value="UPF0699 TRANSMEMBRANE PROTEIN YDBT"/>
    <property type="match status" value="1"/>
</dbReference>
<dbReference type="Proteomes" id="UP000198967">
    <property type="component" value="Unassembled WGS sequence"/>
</dbReference>
<feature type="domain" description="YdbS-like PH" evidence="2">
    <location>
        <begin position="66"/>
        <end position="145"/>
    </location>
</feature>
<feature type="transmembrane region" description="Helical" evidence="1">
    <location>
        <begin position="223"/>
        <end position="246"/>
    </location>
</feature>
<keyword evidence="1" id="KW-0812">Transmembrane</keyword>
<dbReference type="InterPro" id="IPR005182">
    <property type="entry name" value="YdbS-like_PH"/>
</dbReference>
<sequence>MRREGPVTDWRRLDPRMIVVAPVHALIRLVPLLLIVLVTGRSGDPTRVWISLGIAGLVVVGGLIRWRTTRYRITPERVELHSGWIRRQRRSVPRDRIRTVDLTATLLHRAFRLNVVVVRAAEHGGEHSGLNLDAVSGAEAELLRRELLRHSAAPSEDPAEPQPEPGPTELARLDWRWLRFAPLTFSSLAGFGAIAAAAFNLLLELGVTPRELGGAAFRLLNGTGWTLLVVSALLLAVIGSSALFVARWWGYRLTREPDGTLRVRRGLFTSRSLSVAEDRIRGVGVHEPLLLRAGRGAQTRALAAGLGRERQGGVLQPPVPRAEAHRVAGVALQAPDPTRTALTAHPHAALRRRFTRALGPAAGVVAAAILLGVLDPTRAWIWPWTPVLLPLAALLALDRYRALGHTLTEHHLVSRLGGFSRRTTALQRNGIIGWRVRQSLFQRRAGVVTLEAVTAAGEGGYEILDIAPATAAGLIDAVGSRTGSG</sequence>
<feature type="transmembrane region" description="Helical" evidence="1">
    <location>
        <begin position="21"/>
        <end position="40"/>
    </location>
</feature>
<feature type="transmembrane region" description="Helical" evidence="1">
    <location>
        <begin position="46"/>
        <end position="64"/>
    </location>
</feature>
<gene>
    <name evidence="3" type="ORF">SAMN05216377_118130</name>
</gene>
<dbReference type="PANTHER" id="PTHR34473">
    <property type="entry name" value="UPF0699 TRANSMEMBRANE PROTEIN YDBS"/>
    <property type="match status" value="1"/>
</dbReference>
<proteinExistence type="predicted"/>
<accession>A0A1G7ZGG5</accession>
<dbReference type="PIRSF" id="PIRSF026631">
    <property type="entry name" value="UCP026631"/>
    <property type="match status" value="1"/>
</dbReference>
<evidence type="ECO:0000256" key="1">
    <source>
        <dbReference type="SAM" id="Phobius"/>
    </source>
</evidence>
<evidence type="ECO:0000313" key="3">
    <source>
        <dbReference type="EMBL" id="SDH07798.1"/>
    </source>
</evidence>
<organism evidence="3 4">
    <name type="scientific">Pseudonocardia oroxyli</name>
    <dbReference type="NCBI Taxonomy" id="366584"/>
    <lineage>
        <taxon>Bacteria</taxon>
        <taxon>Bacillati</taxon>
        <taxon>Actinomycetota</taxon>
        <taxon>Actinomycetes</taxon>
        <taxon>Pseudonocardiales</taxon>
        <taxon>Pseudonocardiaceae</taxon>
        <taxon>Pseudonocardia</taxon>
    </lineage>
</organism>
<dbReference type="OrthoDB" id="4121259at2"/>
<feature type="transmembrane region" description="Helical" evidence="1">
    <location>
        <begin position="180"/>
        <end position="203"/>
    </location>
</feature>
<keyword evidence="4" id="KW-1185">Reference proteome</keyword>
<protein>
    <submittedName>
        <fullName evidence="3">Putative membrane protein</fullName>
    </submittedName>
</protein>
<feature type="transmembrane region" description="Helical" evidence="1">
    <location>
        <begin position="357"/>
        <end position="374"/>
    </location>
</feature>
<feature type="domain" description="YdbS-like PH" evidence="2">
    <location>
        <begin position="400"/>
        <end position="466"/>
    </location>
</feature>
<dbReference type="InterPro" id="IPR014529">
    <property type="entry name" value="UCP026631"/>
</dbReference>
<evidence type="ECO:0000313" key="4">
    <source>
        <dbReference type="Proteomes" id="UP000198967"/>
    </source>
</evidence>
<dbReference type="AlphaFoldDB" id="A0A1G7ZGG5"/>
<dbReference type="STRING" id="366584.SAMN05216377_118130"/>
<keyword evidence="1" id="KW-0472">Membrane</keyword>
<reference evidence="3 4" key="1">
    <citation type="submission" date="2016-10" db="EMBL/GenBank/DDBJ databases">
        <authorList>
            <person name="de Groot N.N."/>
        </authorList>
    </citation>
    <scope>NUCLEOTIDE SEQUENCE [LARGE SCALE GENOMIC DNA]</scope>
    <source>
        <strain evidence="3 4">CGMCC 4.3143</strain>
    </source>
</reference>